<dbReference type="AlphaFoldDB" id="B6IXC2"/>
<feature type="domain" description="General stress protein FMN-binding split barrel" evidence="2">
    <location>
        <begin position="14"/>
        <end position="158"/>
    </location>
</feature>
<dbReference type="Gene3D" id="2.30.110.10">
    <property type="entry name" value="Electron Transport, Fmn-binding Protein, Chain A"/>
    <property type="match status" value="1"/>
</dbReference>
<organism evidence="3 4">
    <name type="scientific">Rhodospirillum centenum (strain ATCC 51521 / SW)</name>
    <dbReference type="NCBI Taxonomy" id="414684"/>
    <lineage>
        <taxon>Bacteria</taxon>
        <taxon>Pseudomonadati</taxon>
        <taxon>Pseudomonadota</taxon>
        <taxon>Alphaproteobacteria</taxon>
        <taxon>Rhodospirillales</taxon>
        <taxon>Rhodospirillaceae</taxon>
        <taxon>Rhodospirillum</taxon>
    </lineage>
</organism>
<dbReference type="PANTHER" id="PTHR34818:SF1">
    <property type="entry name" value="PROTEIN BLI-3"/>
    <property type="match status" value="1"/>
</dbReference>
<accession>B6IXC2</accession>
<evidence type="ECO:0000313" key="4">
    <source>
        <dbReference type="Proteomes" id="UP000001591"/>
    </source>
</evidence>
<dbReference type="eggNOG" id="COG3871">
    <property type="taxonomic scope" value="Bacteria"/>
</dbReference>
<dbReference type="InterPro" id="IPR038725">
    <property type="entry name" value="YdaG_split_barrel_FMN-bd"/>
</dbReference>
<keyword evidence="4" id="KW-1185">Reference proteome</keyword>
<dbReference type="STRING" id="414684.RC1_3596"/>
<proteinExistence type="predicted"/>
<sequence length="184" mass="20080">MAQQAQTAQPGDERAEKLWHMIKDVDVAMMTTHDGGLLRSRPMWTLQQGGFDGRLHFFTRASSAKAGEIGRDHEVALSYADPKTQSYVSVSGTARLGRDGDLIRRFWAEPMRTWFPQGPEDPDLALLTVEVEAAEYWDSPSSAMVHLYGYAKAALTGRPPHPGDTARLDFQGGGAPAGGRGRPG</sequence>
<dbReference type="Proteomes" id="UP000001591">
    <property type="component" value="Chromosome"/>
</dbReference>
<dbReference type="InterPro" id="IPR012349">
    <property type="entry name" value="Split_barrel_FMN-bd"/>
</dbReference>
<feature type="region of interest" description="Disordered" evidence="1">
    <location>
        <begin position="159"/>
        <end position="184"/>
    </location>
</feature>
<gene>
    <name evidence="3" type="ordered locus">RC1_3596</name>
</gene>
<protein>
    <submittedName>
        <fullName evidence="3">General stress protein, putative</fullName>
    </submittedName>
</protein>
<dbReference type="InterPro" id="IPR052917">
    <property type="entry name" value="Stress-Dev_Protein"/>
</dbReference>
<name>B6IXC2_RHOCS</name>
<dbReference type="EMBL" id="CP000613">
    <property type="protein sequence ID" value="ACJ00946.1"/>
    <property type="molecule type" value="Genomic_DNA"/>
</dbReference>
<evidence type="ECO:0000313" key="3">
    <source>
        <dbReference type="EMBL" id="ACJ00946.1"/>
    </source>
</evidence>
<dbReference type="HOGENOM" id="CLU_091428_1_1_5"/>
<dbReference type="KEGG" id="rce:RC1_3596"/>
<evidence type="ECO:0000256" key="1">
    <source>
        <dbReference type="SAM" id="MobiDB-lite"/>
    </source>
</evidence>
<reference evidence="3 4" key="1">
    <citation type="journal article" date="2010" name="BMC Genomics">
        <title>Metabolic flexibility revealed in the genome of the cyst-forming alpha-1 proteobacterium Rhodospirillum centenum.</title>
        <authorList>
            <person name="Lu Y.K."/>
            <person name="Marden J."/>
            <person name="Han M."/>
            <person name="Swingley W.D."/>
            <person name="Mastrian S.D."/>
            <person name="Chowdhury S.R."/>
            <person name="Hao J."/>
            <person name="Helmy T."/>
            <person name="Kim S."/>
            <person name="Kurdoglu A.A."/>
            <person name="Matthies H.J."/>
            <person name="Rollo D."/>
            <person name="Stothard P."/>
            <person name="Blankenship R.E."/>
            <person name="Bauer C.E."/>
            <person name="Touchman J.W."/>
        </authorList>
    </citation>
    <scope>NUCLEOTIDE SEQUENCE [LARGE SCALE GENOMIC DNA]</scope>
    <source>
        <strain evidence="4">ATCC 51521 / SW</strain>
    </source>
</reference>
<evidence type="ECO:0000259" key="2">
    <source>
        <dbReference type="Pfam" id="PF16242"/>
    </source>
</evidence>
<dbReference type="PANTHER" id="PTHR34818">
    <property type="entry name" value="PROTEIN BLI-3"/>
    <property type="match status" value="1"/>
</dbReference>
<dbReference type="RefSeq" id="WP_012568722.1">
    <property type="nucleotide sequence ID" value="NC_011420.2"/>
</dbReference>
<dbReference type="Pfam" id="PF16242">
    <property type="entry name" value="Pyrid_ox_like"/>
    <property type="match status" value="1"/>
</dbReference>
<dbReference type="OrthoDB" id="1432662at2"/>
<feature type="compositionally biased region" description="Gly residues" evidence="1">
    <location>
        <begin position="171"/>
        <end position="184"/>
    </location>
</feature>
<dbReference type="SUPFAM" id="SSF50475">
    <property type="entry name" value="FMN-binding split barrel"/>
    <property type="match status" value="1"/>
</dbReference>